<evidence type="ECO:0000313" key="15">
    <source>
        <dbReference type="Proteomes" id="UP000036987"/>
    </source>
</evidence>
<accession>A0A0K9PEJ6</accession>
<name>A0A0K9PEJ6_ZOSMR</name>
<dbReference type="InterPro" id="IPR036093">
    <property type="entry name" value="NAC_dom_sf"/>
</dbReference>
<dbReference type="SUPFAM" id="SSF101941">
    <property type="entry name" value="NAC domain"/>
    <property type="match status" value="1"/>
</dbReference>
<dbReference type="PROSITE" id="PS51005">
    <property type="entry name" value="NAC"/>
    <property type="match status" value="1"/>
</dbReference>
<evidence type="ECO:0000256" key="5">
    <source>
        <dbReference type="ARBA" id="ARBA00023015"/>
    </source>
</evidence>
<dbReference type="Pfam" id="PF02365">
    <property type="entry name" value="NAM"/>
    <property type="match status" value="1"/>
</dbReference>
<evidence type="ECO:0000313" key="14">
    <source>
        <dbReference type="EMBL" id="KMZ67386.1"/>
    </source>
</evidence>
<keyword evidence="9" id="KW-0804">Transcription</keyword>
<evidence type="ECO:0000256" key="11">
    <source>
        <dbReference type="SAM" id="MobiDB-lite"/>
    </source>
</evidence>
<evidence type="ECO:0000256" key="7">
    <source>
        <dbReference type="ARBA" id="ARBA00023136"/>
    </source>
</evidence>
<evidence type="ECO:0000256" key="4">
    <source>
        <dbReference type="ARBA" id="ARBA00022989"/>
    </source>
</evidence>
<keyword evidence="15" id="KW-1185">Reference proteome</keyword>
<keyword evidence="7 12" id="KW-0472">Membrane</keyword>
<dbReference type="GO" id="GO:0016020">
    <property type="term" value="C:membrane"/>
    <property type="evidence" value="ECO:0007669"/>
    <property type="project" value="UniProtKB-SubCell"/>
</dbReference>
<organism evidence="14 15">
    <name type="scientific">Zostera marina</name>
    <name type="common">Eelgrass</name>
    <dbReference type="NCBI Taxonomy" id="29655"/>
    <lineage>
        <taxon>Eukaryota</taxon>
        <taxon>Viridiplantae</taxon>
        <taxon>Streptophyta</taxon>
        <taxon>Embryophyta</taxon>
        <taxon>Tracheophyta</taxon>
        <taxon>Spermatophyta</taxon>
        <taxon>Magnoliopsida</taxon>
        <taxon>Liliopsida</taxon>
        <taxon>Zosteraceae</taxon>
        <taxon>Zostera</taxon>
    </lineage>
</organism>
<gene>
    <name evidence="14" type="ORF">ZOSMA_26G01360</name>
</gene>
<evidence type="ECO:0000256" key="9">
    <source>
        <dbReference type="ARBA" id="ARBA00023163"/>
    </source>
</evidence>
<feature type="compositionally biased region" description="Basic and acidic residues" evidence="11">
    <location>
        <begin position="493"/>
        <end position="506"/>
    </location>
</feature>
<reference evidence="15" key="1">
    <citation type="journal article" date="2016" name="Nature">
        <title>The genome of the seagrass Zostera marina reveals angiosperm adaptation to the sea.</title>
        <authorList>
            <person name="Olsen J.L."/>
            <person name="Rouze P."/>
            <person name="Verhelst B."/>
            <person name="Lin Y.-C."/>
            <person name="Bayer T."/>
            <person name="Collen J."/>
            <person name="Dattolo E."/>
            <person name="De Paoli E."/>
            <person name="Dittami S."/>
            <person name="Maumus F."/>
            <person name="Michel G."/>
            <person name="Kersting A."/>
            <person name="Lauritano C."/>
            <person name="Lohaus R."/>
            <person name="Toepel M."/>
            <person name="Tonon T."/>
            <person name="Vanneste K."/>
            <person name="Amirebrahimi M."/>
            <person name="Brakel J."/>
            <person name="Bostroem C."/>
            <person name="Chovatia M."/>
            <person name="Grimwood J."/>
            <person name="Jenkins J.W."/>
            <person name="Jueterbock A."/>
            <person name="Mraz A."/>
            <person name="Stam W.T."/>
            <person name="Tice H."/>
            <person name="Bornberg-Bauer E."/>
            <person name="Green P.J."/>
            <person name="Pearson G.A."/>
            <person name="Procaccini G."/>
            <person name="Duarte C.M."/>
            <person name="Schmutz J."/>
            <person name="Reusch T.B.H."/>
            <person name="Van de Peer Y."/>
        </authorList>
    </citation>
    <scope>NUCLEOTIDE SEQUENCE [LARGE SCALE GENOMIC DNA]</scope>
    <source>
        <strain evidence="15">cv. Finnish</strain>
    </source>
</reference>
<comment type="subcellular location">
    <subcellularLocation>
        <location evidence="2">Membrane</location>
        <topology evidence="2">Single-pass membrane protein</topology>
    </subcellularLocation>
    <subcellularLocation>
        <location evidence="1">Nucleus</location>
    </subcellularLocation>
</comment>
<feature type="region of interest" description="Disordered" evidence="11">
    <location>
        <begin position="565"/>
        <end position="584"/>
    </location>
</feature>
<keyword evidence="3 12" id="KW-0812">Transmembrane</keyword>
<dbReference type="AlphaFoldDB" id="A0A0K9PEJ6"/>
<keyword evidence="5" id="KW-0805">Transcription regulation</keyword>
<sequence length="620" mass="68924">MVTVPLEALPLGFRFHPTDEELINHYLKGKINGRKSPIEVIPEIDVCKCEPWDLPGMSLIRSVDLEWFFFAPRDRKYPNGHRSNRATEAGYWKATGKDRTIKSRTSTGNTLIGMKKTLVFYRGRAPKGERTGWIMHEYRTVDAIDGVTADQGSYVLCRLFKKPLEKAMNSTNEVLDNDLHFPSPEISSHEGCIHDALELGENICSVPCQDMIGQTMQQDDQPSVDSTENMFGVQGNNINLPLKNEDSNSNVTLGGDSEVRSRMEEGLAKGDVITLHDPSDSPSFAFMPEQTDPSSSHICFTSVPSYDVHDRQKKEDVFVESFLNSVLRDPDEESGILMKNQIYPFANNSPDQMDQICQPGDASSLNLSWNENNEPSHEVDTAELRPLQPHAESVQSNSDPQLYSSMETWESLLRYSEVVDACDGGLGSSQESPNNLLGSPIDNESMFNAGSSFGNSNTGIKIRSREPKHSTVAIFDQGSTTRRIRLQHNRVKVEKDNEQKITKTEDPGGNNNLGESHRGLADITELSPLTSDVSQNCNGSPHETSLPDKSINLVEITLPSKPVLRKQKKLNPSPLPKDPTLNKLQGRGKDGSYTFAFIAVACMFVISLLMVLRLFSSVVF</sequence>
<feature type="domain" description="NAC" evidence="13">
    <location>
        <begin position="9"/>
        <end position="162"/>
    </location>
</feature>
<evidence type="ECO:0000256" key="6">
    <source>
        <dbReference type="ARBA" id="ARBA00023125"/>
    </source>
</evidence>
<evidence type="ECO:0000256" key="2">
    <source>
        <dbReference type="ARBA" id="ARBA00004167"/>
    </source>
</evidence>
<dbReference type="FunFam" id="2.170.150.80:FF:000002">
    <property type="entry name" value="Nac domain-containing protein 86"/>
    <property type="match status" value="1"/>
</dbReference>
<feature type="region of interest" description="Disordered" evidence="11">
    <location>
        <begin position="493"/>
        <end position="517"/>
    </location>
</feature>
<dbReference type="GO" id="GO:0006355">
    <property type="term" value="P:regulation of DNA-templated transcription"/>
    <property type="evidence" value="ECO:0007669"/>
    <property type="project" value="InterPro"/>
</dbReference>
<keyword evidence="8" id="KW-0010">Activator</keyword>
<keyword evidence="4 12" id="KW-1133">Transmembrane helix</keyword>
<dbReference type="InterPro" id="IPR003441">
    <property type="entry name" value="NAC-dom"/>
</dbReference>
<dbReference type="STRING" id="29655.A0A0K9PEJ6"/>
<dbReference type="GO" id="GO:0005634">
    <property type="term" value="C:nucleus"/>
    <property type="evidence" value="ECO:0007669"/>
    <property type="project" value="UniProtKB-SubCell"/>
</dbReference>
<dbReference type="PANTHER" id="PTHR31744">
    <property type="entry name" value="PROTEIN CUP-SHAPED COTYLEDON 2-RELATED"/>
    <property type="match status" value="1"/>
</dbReference>
<evidence type="ECO:0000256" key="8">
    <source>
        <dbReference type="ARBA" id="ARBA00023159"/>
    </source>
</evidence>
<evidence type="ECO:0000256" key="12">
    <source>
        <dbReference type="SAM" id="Phobius"/>
    </source>
</evidence>
<evidence type="ECO:0000256" key="1">
    <source>
        <dbReference type="ARBA" id="ARBA00004123"/>
    </source>
</evidence>
<dbReference type="EMBL" id="LFYR01000915">
    <property type="protein sequence ID" value="KMZ67386.1"/>
    <property type="molecule type" value="Genomic_DNA"/>
</dbReference>
<dbReference type="Proteomes" id="UP000036987">
    <property type="component" value="Unassembled WGS sequence"/>
</dbReference>
<evidence type="ECO:0000256" key="10">
    <source>
        <dbReference type="ARBA" id="ARBA00023242"/>
    </source>
</evidence>
<comment type="caution">
    <text evidence="14">The sequence shown here is derived from an EMBL/GenBank/DDBJ whole genome shotgun (WGS) entry which is preliminary data.</text>
</comment>
<evidence type="ECO:0000259" key="13">
    <source>
        <dbReference type="PROSITE" id="PS51005"/>
    </source>
</evidence>
<dbReference type="Gene3D" id="2.170.150.80">
    <property type="entry name" value="NAC domain"/>
    <property type="match status" value="1"/>
</dbReference>
<protein>
    <recommendedName>
        <fullName evidence="13">NAC domain-containing protein</fullName>
    </recommendedName>
</protein>
<proteinExistence type="predicted"/>
<dbReference type="PANTHER" id="PTHR31744:SF216">
    <property type="entry name" value="NAC TRANSCRIPTION FACTOR"/>
    <property type="match status" value="1"/>
</dbReference>
<keyword evidence="6" id="KW-0238">DNA-binding</keyword>
<feature type="transmembrane region" description="Helical" evidence="12">
    <location>
        <begin position="593"/>
        <end position="615"/>
    </location>
</feature>
<evidence type="ECO:0000256" key="3">
    <source>
        <dbReference type="ARBA" id="ARBA00022692"/>
    </source>
</evidence>
<dbReference type="GO" id="GO:0000976">
    <property type="term" value="F:transcription cis-regulatory region binding"/>
    <property type="evidence" value="ECO:0007669"/>
    <property type="project" value="UniProtKB-ARBA"/>
</dbReference>
<keyword evidence="10" id="KW-0539">Nucleus</keyword>